<evidence type="ECO:0000313" key="1">
    <source>
        <dbReference type="EMBL" id="KAK9422253.1"/>
    </source>
</evidence>
<name>A0ABR2V5R4_9PEZI</name>
<reference evidence="1 2" key="1">
    <citation type="journal article" date="2024" name="J. Plant Pathol.">
        <title>Sequence and assembly of the genome of Seiridium unicorne, isolate CBS 538.82, causal agent of cypress canker disease.</title>
        <authorList>
            <person name="Scali E."/>
            <person name="Rocca G.D."/>
            <person name="Danti R."/>
            <person name="Garbelotto M."/>
            <person name="Barberini S."/>
            <person name="Baroncelli R."/>
            <person name="Emiliani G."/>
        </authorList>
    </citation>
    <scope>NUCLEOTIDE SEQUENCE [LARGE SCALE GENOMIC DNA]</scope>
    <source>
        <strain evidence="1 2">BM-138-508</strain>
    </source>
</reference>
<keyword evidence="2" id="KW-1185">Reference proteome</keyword>
<dbReference type="InterPro" id="IPR011048">
    <property type="entry name" value="Haem_d1_sf"/>
</dbReference>
<organism evidence="1 2">
    <name type="scientific">Seiridium unicorne</name>
    <dbReference type="NCBI Taxonomy" id="138068"/>
    <lineage>
        <taxon>Eukaryota</taxon>
        <taxon>Fungi</taxon>
        <taxon>Dikarya</taxon>
        <taxon>Ascomycota</taxon>
        <taxon>Pezizomycotina</taxon>
        <taxon>Sordariomycetes</taxon>
        <taxon>Xylariomycetidae</taxon>
        <taxon>Amphisphaeriales</taxon>
        <taxon>Sporocadaceae</taxon>
        <taxon>Seiridium</taxon>
    </lineage>
</organism>
<accession>A0ABR2V5R4</accession>
<gene>
    <name evidence="1" type="ORF">SUNI508_04932</name>
</gene>
<proteinExistence type="predicted"/>
<evidence type="ECO:0008006" key="3">
    <source>
        <dbReference type="Google" id="ProtNLM"/>
    </source>
</evidence>
<sequence length="213" mass="23705">MGDSSASSFGDVAVNYRIYILDDLLAEPQEICHDWLRNLLYISQRYRQGHTFAPIDTSQEIHVFDIAIADFVGSIDLSPYGAPHGLELDDDCSYLYANVTGGAVWIDPETRYMTSYAPSDTMVTPARHTRDDFIAEVDLRTGLMRQRVNVPESEAPSDGRFVAFSAPAIRFASRSSSSGMPVINVNNDPVIDAIKAKFNVRTIYVTSRNIMLV</sequence>
<dbReference type="SUPFAM" id="SSF51004">
    <property type="entry name" value="C-terminal (heme d1) domain of cytochrome cd1-nitrite reductase"/>
    <property type="match status" value="1"/>
</dbReference>
<dbReference type="EMBL" id="JARVKF010000124">
    <property type="protein sequence ID" value="KAK9422253.1"/>
    <property type="molecule type" value="Genomic_DNA"/>
</dbReference>
<protein>
    <recommendedName>
        <fullName evidence="3">SMP-30/Gluconolactonase/LRE-like region domain-containing protein</fullName>
    </recommendedName>
</protein>
<evidence type="ECO:0000313" key="2">
    <source>
        <dbReference type="Proteomes" id="UP001408356"/>
    </source>
</evidence>
<comment type="caution">
    <text evidence="1">The sequence shown here is derived from an EMBL/GenBank/DDBJ whole genome shotgun (WGS) entry which is preliminary data.</text>
</comment>
<dbReference type="Proteomes" id="UP001408356">
    <property type="component" value="Unassembled WGS sequence"/>
</dbReference>